<dbReference type="RefSeq" id="WP_053184376.1">
    <property type="nucleotide sequence ID" value="NZ_LGIA01000164.1"/>
</dbReference>
<protein>
    <recommendedName>
        <fullName evidence="1">HTH cro/C1-type domain-containing protein</fullName>
    </recommendedName>
</protein>
<reference evidence="3" key="1">
    <citation type="submission" date="2015-07" db="EMBL/GenBank/DDBJ databases">
        <title>Genome sequencing of Sunxiuqinia dokdonensis strain SK.</title>
        <authorList>
            <person name="Ahn S."/>
            <person name="Kim B.-C."/>
        </authorList>
    </citation>
    <scope>NUCLEOTIDE SEQUENCE [LARGE SCALE GENOMIC DNA]</scope>
    <source>
        <strain evidence="3">SK</strain>
    </source>
</reference>
<keyword evidence="3" id="KW-1185">Reference proteome</keyword>
<gene>
    <name evidence="2" type="ORF">NC99_28220</name>
</gene>
<organism evidence="2 3">
    <name type="scientific">Sunxiuqinia dokdonensis</name>
    <dbReference type="NCBI Taxonomy" id="1409788"/>
    <lineage>
        <taxon>Bacteria</taxon>
        <taxon>Pseudomonadati</taxon>
        <taxon>Bacteroidota</taxon>
        <taxon>Bacteroidia</taxon>
        <taxon>Marinilabiliales</taxon>
        <taxon>Prolixibacteraceae</taxon>
        <taxon>Sunxiuqinia</taxon>
    </lineage>
</organism>
<feature type="domain" description="HTH cro/C1-type" evidence="1">
    <location>
        <begin position="5"/>
        <end position="68"/>
    </location>
</feature>
<dbReference type="EMBL" id="LGIA01000164">
    <property type="protein sequence ID" value="KOH44375.1"/>
    <property type="molecule type" value="Genomic_DNA"/>
</dbReference>
<name>A0A0L8V7B5_9BACT</name>
<dbReference type="OrthoDB" id="9805309at2"/>
<evidence type="ECO:0000313" key="3">
    <source>
        <dbReference type="Proteomes" id="UP000036958"/>
    </source>
</evidence>
<sequence length="126" mass="14233">MLQFNISYLLEIKGIANPFNFLVKHGLTPNVASRLLNGKVAQLKLSHVSVLCRSLHCTPNDLVDWVEDHDAPLPENHPLQSLVREHIPLNIRGQLRELSFEQLKEVRSLIAKMKETDHGDSGHDGE</sequence>
<dbReference type="InterPro" id="IPR001387">
    <property type="entry name" value="Cro/C1-type_HTH"/>
</dbReference>
<proteinExistence type="predicted"/>
<dbReference type="Pfam" id="PF13443">
    <property type="entry name" value="HTH_26"/>
    <property type="match status" value="1"/>
</dbReference>
<accession>A0A0L8V7B5</accession>
<evidence type="ECO:0000259" key="1">
    <source>
        <dbReference type="Pfam" id="PF13443"/>
    </source>
</evidence>
<evidence type="ECO:0000313" key="2">
    <source>
        <dbReference type="EMBL" id="KOH44375.1"/>
    </source>
</evidence>
<comment type="caution">
    <text evidence="2">The sequence shown here is derived from an EMBL/GenBank/DDBJ whole genome shotgun (WGS) entry which is preliminary data.</text>
</comment>
<dbReference type="AlphaFoldDB" id="A0A0L8V7B5"/>
<dbReference type="Proteomes" id="UP000036958">
    <property type="component" value="Unassembled WGS sequence"/>
</dbReference>